<keyword evidence="2" id="KW-1185">Reference proteome</keyword>
<dbReference type="EMBL" id="CP017075">
    <property type="protein sequence ID" value="AOR76453.1"/>
    <property type="molecule type" value="Genomic_DNA"/>
</dbReference>
<name>A0A1D8A2T2_9SPHN</name>
<dbReference type="OrthoDB" id="8117214at2"/>
<protein>
    <submittedName>
        <fullName evidence="1">Uncharacterized protein</fullName>
    </submittedName>
</protein>
<proteinExistence type="predicted"/>
<dbReference type="RefSeq" id="WP_069707908.1">
    <property type="nucleotide sequence ID" value="NZ_CP017075.1"/>
</dbReference>
<gene>
    <name evidence="1" type="ORF">BES08_06595</name>
</gene>
<organism evidence="1 2">
    <name type="scientific">Novosphingobium resinovorum</name>
    <dbReference type="NCBI Taxonomy" id="158500"/>
    <lineage>
        <taxon>Bacteria</taxon>
        <taxon>Pseudomonadati</taxon>
        <taxon>Pseudomonadota</taxon>
        <taxon>Alphaproteobacteria</taxon>
        <taxon>Sphingomonadales</taxon>
        <taxon>Sphingomonadaceae</taxon>
        <taxon>Novosphingobium</taxon>
    </lineage>
</organism>
<evidence type="ECO:0000313" key="2">
    <source>
        <dbReference type="Proteomes" id="UP000094626"/>
    </source>
</evidence>
<dbReference type="AlphaFoldDB" id="A0A1D8A2T2"/>
<sequence length="79" mass="8526">MTAIIYLSPTADIPAERHVAVVVHRGIGGMEQGYFFDSAKGDTGGSAGFDWRMSEAIERAKRFAAEQGIDKVIVRAARA</sequence>
<reference evidence="2" key="1">
    <citation type="journal article" date="2017" name="J. Biotechnol.">
        <title>Complete genome sequence of Novosphingobium resinovorum SA1, a versatile xenobiotic-degrading bacterium capable of utilizing sulfanilic acid.</title>
        <authorList>
            <person name="Hegedus B."/>
            <person name="Kos P.B."/>
            <person name="Balint B."/>
            <person name="Maroti G."/>
            <person name="Gan H.M."/>
            <person name="Perei K."/>
            <person name="Rakhely G."/>
        </authorList>
    </citation>
    <scope>NUCLEOTIDE SEQUENCE [LARGE SCALE GENOMIC DNA]</scope>
    <source>
        <strain evidence="2">SA1</strain>
    </source>
</reference>
<dbReference type="KEGG" id="nre:BES08_06595"/>
<dbReference type="Proteomes" id="UP000094626">
    <property type="component" value="Chromosome"/>
</dbReference>
<evidence type="ECO:0000313" key="1">
    <source>
        <dbReference type="EMBL" id="AOR76453.1"/>
    </source>
</evidence>
<accession>A0A1D8A2T2</accession>